<feature type="transmembrane region" description="Helical" evidence="1">
    <location>
        <begin position="45"/>
        <end position="65"/>
    </location>
</feature>
<name>A0A645BH23_9ZZZZ</name>
<accession>A0A645BH23</accession>
<organism evidence="2">
    <name type="scientific">bioreactor metagenome</name>
    <dbReference type="NCBI Taxonomy" id="1076179"/>
    <lineage>
        <taxon>unclassified sequences</taxon>
        <taxon>metagenomes</taxon>
        <taxon>ecological metagenomes</taxon>
    </lineage>
</organism>
<reference evidence="2" key="1">
    <citation type="submission" date="2019-08" db="EMBL/GenBank/DDBJ databases">
        <authorList>
            <person name="Kucharzyk K."/>
            <person name="Murdoch R.W."/>
            <person name="Higgins S."/>
            <person name="Loffler F."/>
        </authorList>
    </citation>
    <scope>NUCLEOTIDE SEQUENCE</scope>
</reference>
<keyword evidence="1" id="KW-0472">Membrane</keyword>
<proteinExistence type="predicted"/>
<evidence type="ECO:0000256" key="1">
    <source>
        <dbReference type="SAM" id="Phobius"/>
    </source>
</evidence>
<keyword evidence="1" id="KW-1133">Transmembrane helix</keyword>
<dbReference type="AlphaFoldDB" id="A0A645BH23"/>
<feature type="transmembrane region" description="Helical" evidence="1">
    <location>
        <begin position="77"/>
        <end position="98"/>
    </location>
</feature>
<keyword evidence="1" id="KW-0812">Transmembrane</keyword>
<gene>
    <name evidence="2" type="ORF">SDC9_111563</name>
</gene>
<comment type="caution">
    <text evidence="2">The sequence shown here is derived from an EMBL/GenBank/DDBJ whole genome shotgun (WGS) entry which is preliminary data.</text>
</comment>
<evidence type="ECO:0000313" key="2">
    <source>
        <dbReference type="EMBL" id="MPM64675.1"/>
    </source>
</evidence>
<feature type="transmembrane region" description="Helical" evidence="1">
    <location>
        <begin position="12"/>
        <end position="33"/>
    </location>
</feature>
<evidence type="ECO:0008006" key="3">
    <source>
        <dbReference type="Google" id="ProtNLM"/>
    </source>
</evidence>
<sequence>MGKVINKREEKQMMVLFFAIGAALGSLYGAFILGPVLNSTIEGTAIGIAIGTGAGVSLGAFHKVGTSPEKMNKKESNLLIAVVIATLLLVLSTAFMAYSGTA</sequence>
<dbReference type="EMBL" id="VSSQ01020084">
    <property type="protein sequence ID" value="MPM64675.1"/>
    <property type="molecule type" value="Genomic_DNA"/>
</dbReference>
<protein>
    <recommendedName>
        <fullName evidence="3">Glycine zipper family protein</fullName>
    </recommendedName>
</protein>